<dbReference type="Gene3D" id="2.10.109.10">
    <property type="entry name" value="Umud Fragment, subunit A"/>
    <property type="match status" value="1"/>
</dbReference>
<comment type="subcellular location">
    <subcellularLocation>
        <location evidence="6">Membrane</location>
        <topology evidence="6">Single-pass type II membrane protein</topology>
    </subcellularLocation>
</comment>
<comment type="caution">
    <text evidence="8">The sequence shown here is derived from an EMBL/GenBank/DDBJ whole genome shotgun (WGS) entry which is preliminary data.</text>
</comment>
<feature type="domain" description="Peptidase S26" evidence="7">
    <location>
        <begin position="6"/>
        <end position="169"/>
    </location>
</feature>
<keyword evidence="6" id="KW-0812">Transmembrane</keyword>
<dbReference type="InterPro" id="IPR000223">
    <property type="entry name" value="Pept_S26A_signal_pept_1"/>
</dbReference>
<keyword evidence="6" id="KW-1133">Transmembrane helix</keyword>
<comment type="similarity">
    <text evidence="2 6">Belongs to the peptidase S26 family.</text>
</comment>
<keyword evidence="6" id="KW-0472">Membrane</keyword>
<accession>A0A2N2EAD7</accession>
<dbReference type="EMBL" id="PHAI01000001">
    <property type="protein sequence ID" value="PKM91690.1"/>
    <property type="molecule type" value="Genomic_DNA"/>
</dbReference>
<feature type="active site" evidence="5">
    <location>
        <position position="79"/>
    </location>
</feature>
<dbReference type="PANTHER" id="PTHR43390:SF1">
    <property type="entry name" value="CHLOROPLAST PROCESSING PEPTIDASE"/>
    <property type="match status" value="1"/>
</dbReference>
<dbReference type="PANTHER" id="PTHR43390">
    <property type="entry name" value="SIGNAL PEPTIDASE I"/>
    <property type="match status" value="1"/>
</dbReference>
<feature type="active site" evidence="5">
    <location>
        <position position="36"/>
    </location>
</feature>
<evidence type="ECO:0000313" key="9">
    <source>
        <dbReference type="Proteomes" id="UP000233517"/>
    </source>
</evidence>
<dbReference type="AlphaFoldDB" id="A0A2N2EAD7"/>
<dbReference type="NCBIfam" id="TIGR02227">
    <property type="entry name" value="sigpep_I_bact"/>
    <property type="match status" value="1"/>
</dbReference>
<evidence type="ECO:0000256" key="2">
    <source>
        <dbReference type="ARBA" id="ARBA00009370"/>
    </source>
</evidence>
<evidence type="ECO:0000256" key="5">
    <source>
        <dbReference type="PIRSR" id="PIRSR600223-1"/>
    </source>
</evidence>
<dbReference type="Pfam" id="PF10502">
    <property type="entry name" value="Peptidase_S26"/>
    <property type="match status" value="1"/>
</dbReference>
<evidence type="ECO:0000259" key="7">
    <source>
        <dbReference type="Pfam" id="PF10502"/>
    </source>
</evidence>
<dbReference type="CDD" id="cd06530">
    <property type="entry name" value="S26_SPase_I"/>
    <property type="match status" value="1"/>
</dbReference>
<organism evidence="8 9">
    <name type="scientific">Candidatus Falkowbacteria bacterium HGW-Falkowbacteria-1</name>
    <dbReference type="NCBI Taxonomy" id="2013768"/>
    <lineage>
        <taxon>Bacteria</taxon>
        <taxon>Candidatus Falkowiibacteriota</taxon>
    </lineage>
</organism>
<evidence type="ECO:0000256" key="1">
    <source>
        <dbReference type="ARBA" id="ARBA00000677"/>
    </source>
</evidence>
<dbReference type="PRINTS" id="PR00727">
    <property type="entry name" value="LEADERPTASE"/>
</dbReference>
<feature type="transmembrane region" description="Helical" evidence="6">
    <location>
        <begin position="12"/>
        <end position="31"/>
    </location>
</feature>
<gene>
    <name evidence="8" type="primary">lepB</name>
    <name evidence="8" type="ORF">CVU82_00575</name>
</gene>
<name>A0A2N2EAD7_9BACT</name>
<evidence type="ECO:0000256" key="4">
    <source>
        <dbReference type="ARBA" id="ARBA00022801"/>
    </source>
</evidence>
<evidence type="ECO:0000256" key="6">
    <source>
        <dbReference type="RuleBase" id="RU362042"/>
    </source>
</evidence>
<dbReference type="GO" id="GO:0004252">
    <property type="term" value="F:serine-type endopeptidase activity"/>
    <property type="evidence" value="ECO:0007669"/>
    <property type="project" value="InterPro"/>
</dbReference>
<dbReference type="GO" id="GO:0009003">
    <property type="term" value="F:signal peptidase activity"/>
    <property type="evidence" value="ECO:0007669"/>
    <property type="project" value="UniProtKB-EC"/>
</dbReference>
<dbReference type="SUPFAM" id="SSF51306">
    <property type="entry name" value="LexA/Signal peptidase"/>
    <property type="match status" value="1"/>
</dbReference>
<protein>
    <recommendedName>
        <fullName evidence="3 6">Signal peptidase I</fullName>
        <ecNumber evidence="3 6">3.4.21.89</ecNumber>
    </recommendedName>
</protein>
<keyword evidence="4 6" id="KW-0378">Hydrolase</keyword>
<dbReference type="InterPro" id="IPR036286">
    <property type="entry name" value="LexA/Signal_pep-like_sf"/>
</dbReference>
<comment type="catalytic activity">
    <reaction evidence="1 6">
        <text>Cleavage of hydrophobic, N-terminal signal or leader sequences from secreted and periplasmic proteins.</text>
        <dbReference type="EC" id="3.4.21.89"/>
    </reaction>
</comment>
<dbReference type="InterPro" id="IPR019757">
    <property type="entry name" value="Pept_S26A_signal_pept_1_Lys-AS"/>
</dbReference>
<evidence type="ECO:0000256" key="3">
    <source>
        <dbReference type="ARBA" id="ARBA00013208"/>
    </source>
</evidence>
<evidence type="ECO:0000313" key="8">
    <source>
        <dbReference type="EMBL" id="PKM91690.1"/>
    </source>
</evidence>
<sequence length="185" mass="21622">MLRNIFEFIKVVVVSLLIILPIRFFVIQPFYVKGASMEPNFHDHEYLIVDEVSYRFNSPSRGEVIVFRYPLNPKEYFIKRVIALPGEEVEIVDGDIYIYNEENPNGFLLKESLYLDDSVDTYNVEEGSTELDGDEYFVLGDNRHASKDSRSFGPVNKSFIVGRVMLRAWPFSSFSLFKHMDYYNN</sequence>
<proteinExistence type="inferred from homology"/>
<dbReference type="PROSITE" id="PS00760">
    <property type="entry name" value="SPASE_I_2"/>
    <property type="match status" value="1"/>
</dbReference>
<dbReference type="GO" id="GO:0006465">
    <property type="term" value="P:signal peptide processing"/>
    <property type="evidence" value="ECO:0007669"/>
    <property type="project" value="InterPro"/>
</dbReference>
<dbReference type="InterPro" id="IPR019758">
    <property type="entry name" value="Pept_S26A_signal_pept_1_CS"/>
</dbReference>
<keyword evidence="6" id="KW-0645">Protease</keyword>
<dbReference type="Proteomes" id="UP000233517">
    <property type="component" value="Unassembled WGS sequence"/>
</dbReference>
<dbReference type="InterPro" id="IPR019533">
    <property type="entry name" value="Peptidase_S26"/>
</dbReference>
<reference evidence="8 9" key="1">
    <citation type="journal article" date="2017" name="ISME J.">
        <title>Potential for microbial H2 and metal transformations associated with novel bacteria and archaea in deep terrestrial subsurface sediments.</title>
        <authorList>
            <person name="Hernsdorf A.W."/>
            <person name="Amano Y."/>
            <person name="Miyakawa K."/>
            <person name="Ise K."/>
            <person name="Suzuki Y."/>
            <person name="Anantharaman K."/>
            <person name="Probst A."/>
            <person name="Burstein D."/>
            <person name="Thomas B.C."/>
            <person name="Banfield J.F."/>
        </authorList>
    </citation>
    <scope>NUCLEOTIDE SEQUENCE [LARGE SCALE GENOMIC DNA]</scope>
    <source>
        <strain evidence="8">HGW-Falkowbacteria-1</strain>
    </source>
</reference>
<dbReference type="GO" id="GO:0016020">
    <property type="term" value="C:membrane"/>
    <property type="evidence" value="ECO:0007669"/>
    <property type="project" value="UniProtKB-SubCell"/>
</dbReference>
<dbReference type="EC" id="3.4.21.89" evidence="3 6"/>
<dbReference type="PROSITE" id="PS00761">
    <property type="entry name" value="SPASE_I_3"/>
    <property type="match status" value="1"/>
</dbReference>